<dbReference type="Gene3D" id="1.10.287.380">
    <property type="entry name" value="Valyl-tRNA synthetase, C-terminal domain"/>
    <property type="match status" value="1"/>
</dbReference>
<dbReference type="GO" id="GO:0004832">
    <property type="term" value="F:valine-tRNA ligase activity"/>
    <property type="evidence" value="ECO:0007669"/>
    <property type="project" value="UniProtKB-UniRule"/>
</dbReference>
<dbReference type="GO" id="GO:0002161">
    <property type="term" value="F:aminoacyl-tRNA deacylase activity"/>
    <property type="evidence" value="ECO:0007669"/>
    <property type="project" value="InterPro"/>
</dbReference>
<keyword evidence="6 12" id="KW-0067">ATP-binding</keyword>
<dbReference type="Gene3D" id="1.10.730.10">
    <property type="entry name" value="Isoleucyl-tRNA Synthetase, Domain 1"/>
    <property type="match status" value="1"/>
</dbReference>
<evidence type="ECO:0000256" key="4">
    <source>
        <dbReference type="ARBA" id="ARBA00022598"/>
    </source>
</evidence>
<dbReference type="FunFam" id="3.90.740.10:FF:000005">
    <property type="entry name" value="Valine--tRNA ligase, mitochondrial"/>
    <property type="match status" value="1"/>
</dbReference>
<name>A0A8J7PMX5_9PROT</name>
<sequence length="881" mass="101448">MLSKTYSPQDIEEKHYKAWESAKAFQSGQKKNLPPYALMMPPPNVTGSLHMGHALTYTLQDILVRYHRMRGFDVLYQPGMDHAGIATQTVVERLLEQEGLERQQLGREKFLERAWQWKEKSGGMILNQQRKLGISPDWERSRFTFDEGLNHAVRKVFVDLYNEKLIYRAKRLVNWDPKLLTAVSDLEVKNTEVKGQIWHIRYPLKDEENKFIVVATTRPETLFGDSAVAVHPEDERYHSLRGKKVILPLVGREIPIISDTYCEPEKGTGAVKITPAHDFNDFAVGQRHQLDIINILDIDAHLNENVPQEFQRLERFVARKKVLEALEEQGLLEKVEDVQQSIPYGERSGVILEPRLTDQWFADAAVLAKPALEAVRTGRTKIVPEQWAATYYNWLENIQPWCISRQLWWGHRIPAWYGPDGQVFVAMDEEEANQQAQAHYGDNTQLSQDEDVLDTWFSSALWPFSTLGWPEKTPELHQYYPTTTLVTGLDIIFFWVARMMMMGLKFMGDVPFHTVYLHALVRDAEGKKMSKSKGNIVDPLDLMEHYGADALRFTMAALAAPGRDIKFSTATVEGYRNFATKLWNAARFCEMNDCRYDPSFNVQTVKSTINQWIVKEVHLLTKNLKEALDTYRFHEAASLLYKTIWGKFCDWYLEFAKPLLASEDLSLKNETQKVSAWVLVQFCHLLHPFMPFISEELWQQLSAEKQGLLITQSWPQFEEEEIDAQKEISWVIEVIEALRGMRATLNISASEKLHLWAPDVSTLTAERLKTHQRLIERLARLEAIHVEPLAMSAGTLQLVVGDDILYLPLGDIIDIDAEKRRLATSLKEAEKELAALHAKLNNPEFVQKAPEEIIEKNQARYTDLEASQHKINKALQQLKAF</sequence>
<dbReference type="InterPro" id="IPR009008">
    <property type="entry name" value="Val/Leu/Ile-tRNA-synth_edit"/>
</dbReference>
<dbReference type="SUPFAM" id="SSF46589">
    <property type="entry name" value="tRNA-binding arm"/>
    <property type="match status" value="1"/>
</dbReference>
<dbReference type="InterPro" id="IPR014729">
    <property type="entry name" value="Rossmann-like_a/b/a_fold"/>
</dbReference>
<evidence type="ECO:0000256" key="1">
    <source>
        <dbReference type="ARBA" id="ARBA00004496"/>
    </source>
</evidence>
<dbReference type="PANTHER" id="PTHR11946">
    <property type="entry name" value="VALYL-TRNA SYNTHETASES"/>
    <property type="match status" value="1"/>
</dbReference>
<comment type="catalytic activity">
    <reaction evidence="10 12">
        <text>tRNA(Val) + L-valine + ATP = L-valyl-tRNA(Val) + AMP + diphosphate</text>
        <dbReference type="Rhea" id="RHEA:10704"/>
        <dbReference type="Rhea" id="RHEA-COMP:9672"/>
        <dbReference type="Rhea" id="RHEA-COMP:9708"/>
        <dbReference type="ChEBI" id="CHEBI:30616"/>
        <dbReference type="ChEBI" id="CHEBI:33019"/>
        <dbReference type="ChEBI" id="CHEBI:57762"/>
        <dbReference type="ChEBI" id="CHEBI:78442"/>
        <dbReference type="ChEBI" id="CHEBI:78537"/>
        <dbReference type="ChEBI" id="CHEBI:456215"/>
        <dbReference type="EC" id="6.1.1.9"/>
    </reaction>
</comment>
<evidence type="ECO:0000256" key="2">
    <source>
        <dbReference type="ARBA" id="ARBA00011245"/>
    </source>
</evidence>
<dbReference type="InterPro" id="IPR037118">
    <property type="entry name" value="Val-tRNA_synth_C_sf"/>
</dbReference>
<dbReference type="Pfam" id="PF00133">
    <property type="entry name" value="tRNA-synt_1"/>
    <property type="match status" value="1"/>
</dbReference>
<dbReference type="NCBIfam" id="NF004349">
    <property type="entry name" value="PRK05729.1"/>
    <property type="match status" value="1"/>
</dbReference>
<comment type="subunit">
    <text evidence="2 12">Monomer.</text>
</comment>
<evidence type="ECO:0000256" key="10">
    <source>
        <dbReference type="ARBA" id="ARBA00047552"/>
    </source>
</evidence>
<dbReference type="Proteomes" id="UP000664414">
    <property type="component" value="Unassembled WGS sequence"/>
</dbReference>
<dbReference type="PRINTS" id="PR00986">
    <property type="entry name" value="TRNASYNTHVAL"/>
</dbReference>
<accession>A0A8J7PMX5</accession>
<comment type="domain">
    <text evidence="12">ValRS has two distinct active sites: one for aminoacylation and one for editing. The misactivated threonine is translocated from the active site to the editing site.</text>
</comment>
<keyword evidence="4 12" id="KW-0436">Ligase</keyword>
<dbReference type="FunFam" id="3.40.50.620:FF:000078">
    <property type="entry name" value="Valine--tRNA ligase, mitochondrial"/>
    <property type="match status" value="1"/>
</dbReference>
<gene>
    <name evidence="12" type="primary">valS</name>
    <name evidence="16" type="ORF">J0H12_06530</name>
</gene>
<dbReference type="GO" id="GO:0005829">
    <property type="term" value="C:cytosol"/>
    <property type="evidence" value="ECO:0007669"/>
    <property type="project" value="TreeGrafter"/>
</dbReference>
<evidence type="ECO:0000256" key="9">
    <source>
        <dbReference type="ARBA" id="ARBA00023146"/>
    </source>
</evidence>
<comment type="function">
    <text evidence="12">Catalyzes the attachment of valine to tRNA(Val). As ValRS can inadvertently accommodate and process structurally similar amino acids such as threonine, to avoid such errors, it has a 'posttransfer' editing activity that hydrolyzes mischarged Thr-tRNA(Val) in a tRNA-dependent manner.</text>
</comment>
<dbReference type="CDD" id="cd07962">
    <property type="entry name" value="Anticodon_Ia_Val"/>
    <property type="match status" value="1"/>
</dbReference>
<dbReference type="Pfam" id="PF08264">
    <property type="entry name" value="Anticodon_1"/>
    <property type="match status" value="1"/>
</dbReference>
<evidence type="ECO:0000259" key="15">
    <source>
        <dbReference type="Pfam" id="PF10458"/>
    </source>
</evidence>
<keyword evidence="7 12" id="KW-0648">Protein biosynthesis</keyword>
<dbReference type="InterPro" id="IPR002303">
    <property type="entry name" value="Valyl-tRNA_ligase"/>
</dbReference>
<dbReference type="InterPro" id="IPR019499">
    <property type="entry name" value="Val-tRNA_synth_tRNA-bd"/>
</dbReference>
<dbReference type="Gene3D" id="3.40.50.620">
    <property type="entry name" value="HUPs"/>
    <property type="match status" value="2"/>
</dbReference>
<feature type="domain" description="Valyl-tRNA synthetase tRNA-binding arm" evidence="15">
    <location>
        <begin position="814"/>
        <end position="879"/>
    </location>
</feature>
<organism evidence="16 17">
    <name type="scientific">Candidatus Paracaedimonas acanthamoebae</name>
    <dbReference type="NCBI Taxonomy" id="244581"/>
    <lineage>
        <taxon>Bacteria</taxon>
        <taxon>Pseudomonadati</taxon>
        <taxon>Pseudomonadota</taxon>
        <taxon>Alphaproteobacteria</taxon>
        <taxon>Holosporales</taxon>
        <taxon>Caedimonadaceae</taxon>
        <taxon>Candidatus Paracaedimonas</taxon>
    </lineage>
</organism>
<dbReference type="NCBIfam" id="TIGR00422">
    <property type="entry name" value="valS"/>
    <property type="match status" value="1"/>
</dbReference>
<feature type="short sequence motif" description="'HIGH' region" evidence="12">
    <location>
        <begin position="43"/>
        <end position="53"/>
    </location>
</feature>
<dbReference type="Pfam" id="PF10458">
    <property type="entry name" value="Val_tRNA-synt_C"/>
    <property type="match status" value="1"/>
</dbReference>
<evidence type="ECO:0000256" key="6">
    <source>
        <dbReference type="ARBA" id="ARBA00022840"/>
    </source>
</evidence>
<feature type="domain" description="Methionyl/Valyl/Leucyl/Isoleucyl-tRNA synthetase anticodon-binding" evidence="14">
    <location>
        <begin position="610"/>
        <end position="754"/>
    </location>
</feature>
<dbReference type="FunFam" id="1.10.287.380:FF:000001">
    <property type="entry name" value="Valine--tRNA ligase"/>
    <property type="match status" value="1"/>
</dbReference>
<dbReference type="InterPro" id="IPR033705">
    <property type="entry name" value="Anticodon_Ia_Val"/>
</dbReference>
<dbReference type="PANTHER" id="PTHR11946:SF93">
    <property type="entry name" value="VALINE--TRNA LIGASE, CHLOROPLASTIC_MITOCHONDRIAL 2"/>
    <property type="match status" value="1"/>
</dbReference>
<dbReference type="EC" id="6.1.1.9" evidence="12"/>
<evidence type="ECO:0000259" key="14">
    <source>
        <dbReference type="Pfam" id="PF08264"/>
    </source>
</evidence>
<dbReference type="AlphaFoldDB" id="A0A8J7PMX5"/>
<dbReference type="EMBL" id="JAFKGL010000027">
    <property type="protein sequence ID" value="MBN9413558.1"/>
    <property type="molecule type" value="Genomic_DNA"/>
</dbReference>
<evidence type="ECO:0000313" key="17">
    <source>
        <dbReference type="Proteomes" id="UP000664414"/>
    </source>
</evidence>
<dbReference type="CDD" id="cd00817">
    <property type="entry name" value="ValRS_core"/>
    <property type="match status" value="1"/>
</dbReference>
<dbReference type="InterPro" id="IPR013155">
    <property type="entry name" value="M/V/L/I-tRNA-synth_anticd-bd"/>
</dbReference>
<reference evidence="16" key="1">
    <citation type="submission" date="2021-02" db="EMBL/GenBank/DDBJ databases">
        <title>Thiocyanate and organic carbon inputs drive convergent selection for specific autotrophic Afipia and Thiobacillus strains within complex microbiomes.</title>
        <authorList>
            <person name="Huddy R.J."/>
            <person name="Sachdeva R."/>
            <person name="Kadzinga F."/>
            <person name="Kantor R.S."/>
            <person name="Harrison S.T.L."/>
            <person name="Banfield J.F."/>
        </authorList>
    </citation>
    <scope>NUCLEOTIDE SEQUENCE</scope>
    <source>
        <strain evidence="16">SCN18_10_11_15_R4_P_38_20</strain>
    </source>
</reference>
<proteinExistence type="inferred from homology"/>
<evidence type="ECO:0000313" key="16">
    <source>
        <dbReference type="EMBL" id="MBN9413558.1"/>
    </source>
</evidence>
<keyword evidence="3 12" id="KW-0963">Cytoplasm</keyword>
<feature type="binding site" evidence="12">
    <location>
        <position position="531"/>
    </location>
    <ligand>
        <name>ATP</name>
        <dbReference type="ChEBI" id="CHEBI:30616"/>
    </ligand>
</feature>
<comment type="subcellular location">
    <subcellularLocation>
        <location evidence="1 12">Cytoplasm</location>
    </subcellularLocation>
</comment>
<evidence type="ECO:0000256" key="8">
    <source>
        <dbReference type="ARBA" id="ARBA00023054"/>
    </source>
</evidence>
<dbReference type="Gene3D" id="3.90.740.10">
    <property type="entry name" value="Valyl/Leucyl/Isoleucyl-tRNA synthetase, editing domain"/>
    <property type="match status" value="1"/>
</dbReference>
<dbReference type="InterPro" id="IPR010978">
    <property type="entry name" value="tRNA-bd_arm"/>
</dbReference>
<comment type="caution">
    <text evidence="16">The sequence shown here is derived from an EMBL/GenBank/DDBJ whole genome shotgun (WGS) entry which is preliminary data.</text>
</comment>
<protein>
    <recommendedName>
        <fullName evidence="12">Valine--tRNA ligase</fullName>
        <ecNumber evidence="12">6.1.1.9</ecNumber>
    </recommendedName>
    <alternativeName>
        <fullName evidence="12">Valyl-tRNA synthetase</fullName>
        <shortName evidence="12">ValRS</shortName>
    </alternativeName>
</protein>
<evidence type="ECO:0000256" key="11">
    <source>
        <dbReference type="ARBA" id="ARBA00060830"/>
    </source>
</evidence>
<keyword evidence="8 12" id="KW-0175">Coiled coil</keyword>
<dbReference type="InterPro" id="IPR002300">
    <property type="entry name" value="aa-tRNA-synth_Ia"/>
</dbReference>
<evidence type="ECO:0000256" key="3">
    <source>
        <dbReference type="ARBA" id="ARBA00022490"/>
    </source>
</evidence>
<dbReference type="SUPFAM" id="SSF52374">
    <property type="entry name" value="Nucleotidylyl transferase"/>
    <property type="match status" value="1"/>
</dbReference>
<dbReference type="GO" id="GO:0006438">
    <property type="term" value="P:valyl-tRNA aminoacylation"/>
    <property type="evidence" value="ECO:0007669"/>
    <property type="project" value="UniProtKB-UniRule"/>
</dbReference>
<comment type="similarity">
    <text evidence="11 12">Belongs to the class-I aminoacyl-tRNA synthetase family. ValS type 1 subfamily.</text>
</comment>
<dbReference type="FunFam" id="3.40.50.620:FF:000032">
    <property type="entry name" value="Valine--tRNA ligase"/>
    <property type="match status" value="1"/>
</dbReference>
<feature type="domain" description="Aminoacyl-tRNA synthetase class Ia" evidence="13">
    <location>
        <begin position="15"/>
        <end position="568"/>
    </location>
</feature>
<dbReference type="SUPFAM" id="SSF50677">
    <property type="entry name" value="ValRS/IleRS/LeuRS editing domain"/>
    <property type="match status" value="1"/>
</dbReference>
<dbReference type="InterPro" id="IPR001412">
    <property type="entry name" value="aa-tRNA-synth_I_CS"/>
</dbReference>
<dbReference type="SUPFAM" id="SSF47323">
    <property type="entry name" value="Anticodon-binding domain of a subclass of class I aminoacyl-tRNA synthetases"/>
    <property type="match status" value="1"/>
</dbReference>
<dbReference type="GO" id="GO:0005524">
    <property type="term" value="F:ATP binding"/>
    <property type="evidence" value="ECO:0007669"/>
    <property type="project" value="UniProtKB-UniRule"/>
</dbReference>
<feature type="coiled-coil region" evidence="12">
    <location>
        <begin position="812"/>
        <end position="839"/>
    </location>
</feature>
<evidence type="ECO:0000256" key="7">
    <source>
        <dbReference type="ARBA" id="ARBA00022917"/>
    </source>
</evidence>
<dbReference type="HAMAP" id="MF_02004">
    <property type="entry name" value="Val_tRNA_synth_type1"/>
    <property type="match status" value="1"/>
</dbReference>
<comment type="domain">
    <text evidence="12">The C-terminal coiled-coil domain is crucial for aminoacylation activity.</text>
</comment>
<evidence type="ECO:0000256" key="12">
    <source>
        <dbReference type="HAMAP-Rule" id="MF_02004"/>
    </source>
</evidence>
<evidence type="ECO:0000256" key="5">
    <source>
        <dbReference type="ARBA" id="ARBA00022741"/>
    </source>
</evidence>
<feature type="short sequence motif" description="'KMSKS' region" evidence="12">
    <location>
        <begin position="528"/>
        <end position="532"/>
    </location>
</feature>
<evidence type="ECO:0000259" key="13">
    <source>
        <dbReference type="Pfam" id="PF00133"/>
    </source>
</evidence>
<dbReference type="InterPro" id="IPR009080">
    <property type="entry name" value="tRNAsynth_Ia_anticodon-bd"/>
</dbReference>
<keyword evidence="9 12" id="KW-0030">Aminoacyl-tRNA synthetase</keyword>
<dbReference type="PROSITE" id="PS00178">
    <property type="entry name" value="AA_TRNA_LIGASE_I"/>
    <property type="match status" value="1"/>
</dbReference>
<keyword evidence="5 12" id="KW-0547">Nucleotide-binding</keyword>